<dbReference type="InterPro" id="IPR012318">
    <property type="entry name" value="HTH_CRP"/>
</dbReference>
<protein>
    <submittedName>
        <fullName evidence="7">Crp/Fnr family transcriptional regulator</fullName>
    </submittedName>
</protein>
<dbReference type="CDD" id="cd00092">
    <property type="entry name" value="HTH_CRP"/>
    <property type="match status" value="1"/>
</dbReference>
<proteinExistence type="predicted"/>
<name>A0ABY3YJF5_9FLAO</name>
<keyword evidence="3" id="KW-0804">Transcription</keyword>
<evidence type="ECO:0000313" key="8">
    <source>
        <dbReference type="Proteomes" id="UP000829476"/>
    </source>
</evidence>
<sequence>MENDFEAYYKYFNSLRENPLLHTVDDNELNKLLHLGAIEKWPKKTCILDPERTLYKFHIIISGRLKTYKTNSINSRHITLFLLFPGAMFDILSLYDSGKHDIYYETLDDLEVLCIPVARMKAWLGNNPSLHDKLIKHLTKQVKNLENYLLAVNLESTFTRLAKLLLRHSNRKSQLIEEINDLSHNELAAMIGTTRAVINRHLQRLKEEGIIKINRKHITINNIDALIGIAQNHT</sequence>
<dbReference type="Gene3D" id="1.10.10.10">
    <property type="entry name" value="Winged helix-like DNA-binding domain superfamily/Winged helix DNA-binding domain"/>
    <property type="match status" value="1"/>
</dbReference>
<evidence type="ECO:0000256" key="2">
    <source>
        <dbReference type="ARBA" id="ARBA00023125"/>
    </source>
</evidence>
<dbReference type="CDD" id="cd00038">
    <property type="entry name" value="CAP_ED"/>
    <property type="match status" value="1"/>
</dbReference>
<evidence type="ECO:0000313" key="7">
    <source>
        <dbReference type="EMBL" id="UNY97947.1"/>
    </source>
</evidence>
<dbReference type="InterPro" id="IPR036390">
    <property type="entry name" value="WH_DNA-bd_sf"/>
</dbReference>
<dbReference type="InterPro" id="IPR014710">
    <property type="entry name" value="RmlC-like_jellyroll"/>
</dbReference>
<dbReference type="Pfam" id="PF13545">
    <property type="entry name" value="HTH_Crp_2"/>
    <property type="match status" value="1"/>
</dbReference>
<keyword evidence="1" id="KW-0805">Transcription regulation</keyword>
<dbReference type="Gene3D" id="2.60.120.10">
    <property type="entry name" value="Jelly Rolls"/>
    <property type="match status" value="1"/>
</dbReference>
<dbReference type="InterPro" id="IPR050397">
    <property type="entry name" value="Env_Response_Regulators"/>
</dbReference>
<accession>A0ABY3YJF5</accession>
<evidence type="ECO:0000259" key="5">
    <source>
        <dbReference type="PROSITE" id="PS50042"/>
    </source>
</evidence>
<evidence type="ECO:0000259" key="6">
    <source>
        <dbReference type="PROSITE" id="PS51063"/>
    </source>
</evidence>
<dbReference type="SMART" id="SM00419">
    <property type="entry name" value="HTH_CRP"/>
    <property type="match status" value="1"/>
</dbReference>
<dbReference type="PROSITE" id="PS51063">
    <property type="entry name" value="HTH_CRP_2"/>
    <property type="match status" value="1"/>
</dbReference>
<dbReference type="SUPFAM" id="SSF46785">
    <property type="entry name" value="Winged helix' DNA-binding domain"/>
    <property type="match status" value="1"/>
</dbReference>
<keyword evidence="8" id="KW-1185">Reference proteome</keyword>
<keyword evidence="2" id="KW-0238">DNA-binding</keyword>
<dbReference type="Proteomes" id="UP000829476">
    <property type="component" value="Chromosome"/>
</dbReference>
<dbReference type="PROSITE" id="PS50042">
    <property type="entry name" value="CNMP_BINDING_3"/>
    <property type="match status" value="1"/>
</dbReference>
<dbReference type="PANTHER" id="PTHR24567">
    <property type="entry name" value="CRP FAMILY TRANSCRIPTIONAL REGULATORY PROTEIN"/>
    <property type="match status" value="1"/>
</dbReference>
<gene>
    <name evidence="7" type="ORF">MQE36_12725</name>
</gene>
<evidence type="ECO:0000256" key="1">
    <source>
        <dbReference type="ARBA" id="ARBA00023015"/>
    </source>
</evidence>
<dbReference type="SUPFAM" id="SSF51206">
    <property type="entry name" value="cAMP-binding domain-like"/>
    <property type="match status" value="1"/>
</dbReference>
<dbReference type="InterPro" id="IPR000595">
    <property type="entry name" value="cNMP-bd_dom"/>
</dbReference>
<dbReference type="Pfam" id="PF00027">
    <property type="entry name" value="cNMP_binding"/>
    <property type="match status" value="1"/>
</dbReference>
<evidence type="ECO:0000256" key="3">
    <source>
        <dbReference type="ARBA" id="ARBA00023163"/>
    </source>
</evidence>
<keyword evidence="4" id="KW-0175">Coiled coil</keyword>
<dbReference type="InterPro" id="IPR036388">
    <property type="entry name" value="WH-like_DNA-bd_sf"/>
</dbReference>
<dbReference type="PANTHER" id="PTHR24567:SF26">
    <property type="entry name" value="REGULATORY PROTEIN YEIL"/>
    <property type="match status" value="1"/>
</dbReference>
<organism evidence="7 8">
    <name type="scientific">Zhouia spongiae</name>
    <dbReference type="NCBI Taxonomy" id="2202721"/>
    <lineage>
        <taxon>Bacteria</taxon>
        <taxon>Pseudomonadati</taxon>
        <taxon>Bacteroidota</taxon>
        <taxon>Flavobacteriia</taxon>
        <taxon>Flavobacteriales</taxon>
        <taxon>Flavobacteriaceae</taxon>
        <taxon>Zhouia</taxon>
    </lineage>
</organism>
<evidence type="ECO:0000256" key="4">
    <source>
        <dbReference type="SAM" id="Coils"/>
    </source>
</evidence>
<dbReference type="InterPro" id="IPR018490">
    <property type="entry name" value="cNMP-bd_dom_sf"/>
</dbReference>
<feature type="coiled-coil region" evidence="4">
    <location>
        <begin position="135"/>
        <end position="185"/>
    </location>
</feature>
<feature type="domain" description="Cyclic nucleotide-binding" evidence="5">
    <location>
        <begin position="20"/>
        <end position="141"/>
    </location>
</feature>
<feature type="domain" description="HTH crp-type" evidence="6">
    <location>
        <begin position="155"/>
        <end position="224"/>
    </location>
</feature>
<dbReference type="EMBL" id="CP094326">
    <property type="protein sequence ID" value="UNY97947.1"/>
    <property type="molecule type" value="Genomic_DNA"/>
</dbReference>
<reference evidence="7 8" key="1">
    <citation type="journal article" date="2018" name="Int. J. Syst. Evol. Microbiol.">
        <title>Zhouia spongiae sp. nov., isolated from a marine sponge.</title>
        <authorList>
            <person name="Zhuang L."/>
            <person name="Lin B."/>
            <person name="Qin F."/>
            <person name="Luo L."/>
        </authorList>
    </citation>
    <scope>NUCLEOTIDE SEQUENCE [LARGE SCALE GENOMIC DNA]</scope>
    <source>
        <strain evidence="7 8">HN-Y44</strain>
    </source>
</reference>
<dbReference type="RefSeq" id="WP_242936358.1">
    <property type="nucleotide sequence ID" value="NZ_CP094326.1"/>
</dbReference>